<keyword evidence="1" id="KW-0812">Transmembrane</keyword>
<evidence type="ECO:0000256" key="1">
    <source>
        <dbReference type="SAM" id="Phobius"/>
    </source>
</evidence>
<name>A0A0L6UJH4_9BASI</name>
<dbReference type="AlphaFoldDB" id="A0A0L6UJH4"/>
<reference evidence="2 3" key="1">
    <citation type="submission" date="2015-08" db="EMBL/GenBank/DDBJ databases">
        <title>Next Generation Sequencing and Analysis of the Genome of Puccinia sorghi L Schw, the Causal Agent of Maize Common Rust.</title>
        <authorList>
            <person name="Rochi L."/>
            <person name="Burguener G."/>
            <person name="Darino M."/>
            <person name="Turjanski A."/>
            <person name="Kreff E."/>
            <person name="Dieguez M.J."/>
            <person name="Sacco F."/>
        </authorList>
    </citation>
    <scope>NUCLEOTIDE SEQUENCE [LARGE SCALE GENOMIC DNA]</scope>
    <source>
        <strain evidence="2 3">RO10H11247</strain>
    </source>
</reference>
<feature type="transmembrane region" description="Helical" evidence="1">
    <location>
        <begin position="223"/>
        <end position="242"/>
    </location>
</feature>
<keyword evidence="1" id="KW-0472">Membrane</keyword>
<keyword evidence="3" id="KW-1185">Reference proteome</keyword>
<organism evidence="2 3">
    <name type="scientific">Puccinia sorghi</name>
    <dbReference type="NCBI Taxonomy" id="27349"/>
    <lineage>
        <taxon>Eukaryota</taxon>
        <taxon>Fungi</taxon>
        <taxon>Dikarya</taxon>
        <taxon>Basidiomycota</taxon>
        <taxon>Pucciniomycotina</taxon>
        <taxon>Pucciniomycetes</taxon>
        <taxon>Pucciniales</taxon>
        <taxon>Pucciniaceae</taxon>
        <taxon>Puccinia</taxon>
    </lineage>
</organism>
<keyword evidence="1" id="KW-1133">Transmembrane helix</keyword>
<sequence>MMMMIYKINYNQLASRNGILKLCLLWMQNQRDSQKSQREGKEWMSSKAKKKIRDSLMMSVLEFCGYLMVMVGPWIKPCSGLRTCFEFLVEAPIPTPSLQNTPKLTKSIRIPTKPIQNLPRIKKIKPKSTQAFSAPPPQNIRKILQEISQHITEEQVEEIEKSEAQDHQDEDDGNSGLIFGFPGNPRRPCFLHSRNLMMQTANSHVILIFHLDKKKMIIFNYEWYLSYFFFSFLCSLQFYFSLMFNSLGIISIIRSLTFLIIFLIIWFPFILAHQISQRISGVSHPSSVCKIEKPDRSRLEDSQDPLSNANNRSTIVKYSSIKEHNLRKKKSQKQIFKITGGDEGVREELEMGQVVKGSNSIILFHTRGIQRGPEQHSGHSGPRQ</sequence>
<comment type="caution">
    <text evidence="2">The sequence shown here is derived from an EMBL/GenBank/DDBJ whole genome shotgun (WGS) entry which is preliminary data.</text>
</comment>
<feature type="transmembrane region" description="Helical" evidence="1">
    <location>
        <begin position="248"/>
        <end position="271"/>
    </location>
</feature>
<gene>
    <name evidence="2" type="ORF">VP01_546g2</name>
</gene>
<dbReference type="Proteomes" id="UP000037035">
    <property type="component" value="Unassembled WGS sequence"/>
</dbReference>
<protein>
    <submittedName>
        <fullName evidence="2">Uncharacterized protein</fullName>
    </submittedName>
</protein>
<proteinExistence type="predicted"/>
<evidence type="ECO:0000313" key="2">
    <source>
        <dbReference type="EMBL" id="KNZ48701.1"/>
    </source>
</evidence>
<evidence type="ECO:0000313" key="3">
    <source>
        <dbReference type="Proteomes" id="UP000037035"/>
    </source>
</evidence>
<accession>A0A0L6UJH4</accession>
<dbReference type="EMBL" id="LAVV01010686">
    <property type="protein sequence ID" value="KNZ48701.1"/>
    <property type="molecule type" value="Genomic_DNA"/>
</dbReference>
<dbReference type="VEuPathDB" id="FungiDB:VP01_546g2"/>